<gene>
    <name evidence="2" type="ORF">DAETH_29900</name>
</gene>
<keyword evidence="2" id="KW-0378">Hydrolase</keyword>
<keyword evidence="3" id="KW-1185">Reference proteome</keyword>
<dbReference type="InterPro" id="IPR029068">
    <property type="entry name" value="Glyas_Bleomycin-R_OHBP_Dase"/>
</dbReference>
<evidence type="ECO:0000313" key="2">
    <source>
        <dbReference type="EMBL" id="BDP43021.1"/>
    </source>
</evidence>
<dbReference type="SUPFAM" id="SSF54593">
    <property type="entry name" value="Glyoxalase/Bleomycin resistance protein/Dihydroxybiphenyl dioxygenase"/>
    <property type="match status" value="2"/>
</dbReference>
<dbReference type="InterPro" id="IPR052164">
    <property type="entry name" value="Anthracycline_SecMetBiosynth"/>
</dbReference>
<protein>
    <submittedName>
        <fullName evidence="2">Hydrolase</fullName>
    </submittedName>
</protein>
<accession>A0ABN6RI08</accession>
<dbReference type="GO" id="GO:0016787">
    <property type="term" value="F:hydrolase activity"/>
    <property type="evidence" value="ECO:0007669"/>
    <property type="project" value="UniProtKB-KW"/>
</dbReference>
<evidence type="ECO:0000259" key="1">
    <source>
        <dbReference type="PROSITE" id="PS51819"/>
    </source>
</evidence>
<dbReference type="Proteomes" id="UP001064971">
    <property type="component" value="Chromosome"/>
</dbReference>
<reference evidence="2" key="1">
    <citation type="submission" date="2022-07" db="EMBL/GenBank/DDBJ databases">
        <title>Complete Genome Sequence of the Radioresistant Bacterium Deinococcus aetherius ST0316, Isolated from the Air Dust collected in Lower Stratosphere above Japan.</title>
        <authorList>
            <person name="Satoh K."/>
            <person name="Hagiwara K."/>
            <person name="Katsumata K."/>
            <person name="Kubo A."/>
            <person name="Yokobori S."/>
            <person name="Yamagishi A."/>
            <person name="Oono Y."/>
            <person name="Narumi I."/>
        </authorList>
    </citation>
    <scope>NUCLEOTIDE SEQUENCE</scope>
    <source>
        <strain evidence="2">ST0316</strain>
    </source>
</reference>
<dbReference type="PROSITE" id="PS51819">
    <property type="entry name" value="VOC"/>
    <property type="match status" value="2"/>
</dbReference>
<dbReference type="CDD" id="cd07247">
    <property type="entry name" value="SgaA_N_like"/>
    <property type="match status" value="2"/>
</dbReference>
<dbReference type="PANTHER" id="PTHR33993:SF14">
    <property type="entry name" value="GB|AAF24581.1"/>
    <property type="match status" value="1"/>
</dbReference>
<dbReference type="EMBL" id="AP026560">
    <property type="protein sequence ID" value="BDP43021.1"/>
    <property type="molecule type" value="Genomic_DNA"/>
</dbReference>
<dbReference type="Pfam" id="PF00903">
    <property type="entry name" value="Glyoxalase"/>
    <property type="match status" value="2"/>
</dbReference>
<dbReference type="InterPro" id="IPR037523">
    <property type="entry name" value="VOC_core"/>
</dbReference>
<dbReference type="RefSeq" id="WP_264775693.1">
    <property type="nucleotide sequence ID" value="NZ_AP026560.1"/>
</dbReference>
<sequence length="250" mass="27488">MTVHTQHTAGTPIWTDLMTSDAGAVRRFYEALFGWRFQGQGSEYGDYSIAFREEHAVAAVVPRLDEQSAWCLYFASGDVYTDAERVRELGGQIAVEPMQVGDQGHLLMARDPNGTVFGLWQPGKQAGMALSGAPGAYAWGELHTRDADRARDFYTALLGVTSRPVPEMGYHTLYHGDDMSAGIMQMNERWHAGMQPGWMVYFEVEEADRAVQAVEANGGRVLSPPHDSPYGRLAMLQDPAGATFSVIQPA</sequence>
<proteinExistence type="predicted"/>
<evidence type="ECO:0000313" key="3">
    <source>
        <dbReference type="Proteomes" id="UP001064971"/>
    </source>
</evidence>
<dbReference type="InterPro" id="IPR004360">
    <property type="entry name" value="Glyas_Fos-R_dOase_dom"/>
</dbReference>
<feature type="domain" description="VOC" evidence="1">
    <location>
        <begin position="11"/>
        <end position="122"/>
    </location>
</feature>
<dbReference type="PANTHER" id="PTHR33993">
    <property type="entry name" value="GLYOXALASE-RELATED"/>
    <property type="match status" value="1"/>
</dbReference>
<name>A0ABN6RI08_9DEIO</name>
<organism evidence="2 3">
    <name type="scientific">Deinococcus aetherius</name>
    <dbReference type="NCBI Taxonomy" id="200252"/>
    <lineage>
        <taxon>Bacteria</taxon>
        <taxon>Thermotogati</taxon>
        <taxon>Deinococcota</taxon>
        <taxon>Deinococci</taxon>
        <taxon>Deinococcales</taxon>
        <taxon>Deinococcaceae</taxon>
        <taxon>Deinococcus</taxon>
    </lineage>
</organism>
<dbReference type="Gene3D" id="3.10.180.10">
    <property type="entry name" value="2,3-Dihydroxybiphenyl 1,2-Dioxygenase, domain 1"/>
    <property type="match status" value="2"/>
</dbReference>
<feature type="domain" description="VOC" evidence="1">
    <location>
        <begin position="136"/>
        <end position="249"/>
    </location>
</feature>